<protein>
    <submittedName>
        <fullName evidence="1">Uncharacterized protein</fullName>
    </submittedName>
</protein>
<accession>A0A0M9X8W9</accession>
<organism evidence="1 2">
    <name type="scientific">Streptomyces caelestis</name>
    <dbReference type="NCBI Taxonomy" id="36816"/>
    <lineage>
        <taxon>Bacteria</taxon>
        <taxon>Bacillati</taxon>
        <taxon>Actinomycetota</taxon>
        <taxon>Actinomycetes</taxon>
        <taxon>Kitasatosporales</taxon>
        <taxon>Streptomycetaceae</taxon>
        <taxon>Streptomyces</taxon>
    </lineage>
</organism>
<name>A0A0M9X8W9_9ACTN</name>
<dbReference type="Proteomes" id="UP000037773">
    <property type="component" value="Unassembled WGS sequence"/>
</dbReference>
<evidence type="ECO:0000313" key="2">
    <source>
        <dbReference type="Proteomes" id="UP000037773"/>
    </source>
</evidence>
<sequence>MRGSGHVESPAVLLVAVPGLGRAVMPLFLPGGDETLDPTRPVMPPPRPRPLVRVLARLHLVAAADKTIRRVRRRRTAGWTGCPS</sequence>
<gene>
    <name evidence="1" type="ORF">ADK41_15685</name>
</gene>
<keyword evidence="2" id="KW-1185">Reference proteome</keyword>
<comment type="caution">
    <text evidence="1">The sequence shown here is derived from an EMBL/GenBank/DDBJ whole genome shotgun (WGS) entry which is preliminary data.</text>
</comment>
<dbReference type="EMBL" id="LGCN01000177">
    <property type="protein sequence ID" value="KOT38465.1"/>
    <property type="molecule type" value="Genomic_DNA"/>
</dbReference>
<dbReference type="AlphaFoldDB" id="A0A0M9X8W9"/>
<reference evidence="1 2" key="1">
    <citation type="submission" date="2015-07" db="EMBL/GenBank/DDBJ databases">
        <authorList>
            <person name="Noorani M."/>
        </authorList>
    </citation>
    <scope>NUCLEOTIDE SEQUENCE [LARGE SCALE GENOMIC DNA]</scope>
    <source>
        <strain evidence="1 2">NRRL B-24567</strain>
    </source>
</reference>
<evidence type="ECO:0000313" key="1">
    <source>
        <dbReference type="EMBL" id="KOT38465.1"/>
    </source>
</evidence>
<proteinExistence type="predicted"/>
<dbReference type="PATRIC" id="fig|36816.3.peg.3398"/>